<dbReference type="GO" id="GO:0006508">
    <property type="term" value="P:proteolysis"/>
    <property type="evidence" value="ECO:0007669"/>
    <property type="project" value="UniProtKB-KW"/>
</dbReference>
<dbReference type="Gene3D" id="2.30.42.10">
    <property type="match status" value="1"/>
</dbReference>
<name>A0A448NT42_9FLAO</name>
<dbReference type="PROSITE" id="PS50106">
    <property type="entry name" value="PDZ"/>
    <property type="match status" value="1"/>
</dbReference>
<dbReference type="InterPro" id="IPR036034">
    <property type="entry name" value="PDZ_sf"/>
</dbReference>
<proteinExistence type="inferred from homology"/>
<dbReference type="SUPFAM" id="SSF52096">
    <property type="entry name" value="ClpP/crotonase"/>
    <property type="match status" value="1"/>
</dbReference>
<dbReference type="InterPro" id="IPR020992">
    <property type="entry name" value="Tail_Prtase_C"/>
</dbReference>
<sequence length="727" mass="83396">MKNPVTNKDNLQHITYTIYNSMFKNFKFNTLLLFIPLTSLVFCFNTPKNDDEKMSTIMISVKNTLSYLHYSPKPINDAYSQEVYKQYFEMVDNSKRYFLQSDMAEFAQHKTKLDDYLNQGDLKFYKLTIDRLYQRVDEIDKITQDILSKPINLDEEETLLLEPKKKDNPVNQKELAAEWKKYIKYNILQEMESMTAKEEIQKEKKDSVQKFNLKDTIKLDILTPEAKRVKATAEVKDLVTDTFRRFKKRNKMDWFTVYMNSYTAVFDPHTNYYSPKNKEDFDTQFKGKIIGIGAIIQEKKGNLYLGELTIGAPAWKSKQLAKGDKILKVRSTPKDEAVNVVGMLVDEAVRLIRGKEGTKVVLTVEKEDKSIKEVIMTREEVSIEDTFARSIVINSADGKKYGFISLPSFNADFEDVKGRNASDDIKNEIVKLKAQNVEGIVLDLRNNGGGSLTEVGDIMGLFMNAGAYVQVKDGNGKIQTLRNKSSTPLWTGPLVIMQNELSASASEILAGAIQDYGRGVVLGSPQSFGKGTVQTFVDLNRFLNSTDDFGSLKLTIQKFYRITGESTQRKGIQSDIQMKDFYTFAEIGERYDDFALAWDKIPAVDYQATNYFSVTALQKGIEARLKDNKTYQLMQESAQWKEKLDKEETISLNQAKFNEVMQTRKSQIKKFKTLSKFNNGLKFTVNPDEAVREKKDEAFAKKTENWTKNLQRDLYLQEAVNVIAEMK</sequence>
<dbReference type="AlphaFoldDB" id="A0A448NT42"/>
<dbReference type="PANTHER" id="PTHR32060:SF22">
    <property type="entry name" value="CARBOXYL-TERMINAL-PROCESSING PEPTIDASE 3, CHLOROPLASTIC"/>
    <property type="match status" value="1"/>
</dbReference>
<evidence type="ECO:0000256" key="3">
    <source>
        <dbReference type="ARBA" id="ARBA00022801"/>
    </source>
</evidence>
<evidence type="ECO:0000256" key="1">
    <source>
        <dbReference type="ARBA" id="ARBA00009179"/>
    </source>
</evidence>
<dbReference type="STRING" id="266748.HY04_05855"/>
<dbReference type="GO" id="GO:0030288">
    <property type="term" value="C:outer membrane-bounded periplasmic space"/>
    <property type="evidence" value="ECO:0007669"/>
    <property type="project" value="TreeGrafter"/>
</dbReference>
<dbReference type="InterPro" id="IPR004447">
    <property type="entry name" value="Peptidase_S41A"/>
</dbReference>
<dbReference type="InterPro" id="IPR001478">
    <property type="entry name" value="PDZ"/>
</dbReference>
<accession>A0A448NT42</accession>
<protein>
    <submittedName>
        <fullName evidence="7">Tail-specific protease</fullName>
        <ecNumber evidence="7">3.4.21.102</ecNumber>
    </submittedName>
</protein>
<dbReference type="Gene3D" id="3.90.226.10">
    <property type="entry name" value="2-enoyl-CoA Hydratase, Chain A, domain 1"/>
    <property type="match status" value="1"/>
</dbReference>
<evidence type="ECO:0000256" key="5">
    <source>
        <dbReference type="RuleBase" id="RU004404"/>
    </source>
</evidence>
<keyword evidence="3 5" id="KW-0378">Hydrolase</keyword>
<gene>
    <name evidence="7" type="primary">prc</name>
    <name evidence="7" type="ORF">NCTC13489_02185</name>
</gene>
<dbReference type="Pfam" id="PF17804">
    <property type="entry name" value="TSP_NTD"/>
    <property type="match status" value="1"/>
</dbReference>
<dbReference type="KEGG" id="cant:NCTC13489_02185"/>
<dbReference type="SUPFAM" id="SSF50156">
    <property type="entry name" value="PDZ domain-like"/>
    <property type="match status" value="1"/>
</dbReference>
<dbReference type="Gene3D" id="3.30.750.44">
    <property type="match status" value="1"/>
</dbReference>
<dbReference type="GO" id="GO:0004252">
    <property type="term" value="F:serine-type endopeptidase activity"/>
    <property type="evidence" value="ECO:0007669"/>
    <property type="project" value="UniProtKB-EC"/>
</dbReference>
<evidence type="ECO:0000256" key="2">
    <source>
        <dbReference type="ARBA" id="ARBA00022670"/>
    </source>
</evidence>
<dbReference type="Pfam" id="PF03572">
    <property type="entry name" value="Peptidase_S41"/>
    <property type="match status" value="1"/>
</dbReference>
<dbReference type="InterPro" id="IPR005151">
    <property type="entry name" value="Tail-specific_protease"/>
</dbReference>
<dbReference type="Proteomes" id="UP000270036">
    <property type="component" value="Chromosome"/>
</dbReference>
<evidence type="ECO:0000259" key="6">
    <source>
        <dbReference type="PROSITE" id="PS50106"/>
    </source>
</evidence>
<dbReference type="CDD" id="cd07560">
    <property type="entry name" value="Peptidase_S41_CPP"/>
    <property type="match status" value="1"/>
</dbReference>
<organism evidence="7 8">
    <name type="scientific">Kaistella antarctica</name>
    <dbReference type="NCBI Taxonomy" id="266748"/>
    <lineage>
        <taxon>Bacteria</taxon>
        <taxon>Pseudomonadati</taxon>
        <taxon>Bacteroidota</taxon>
        <taxon>Flavobacteriia</taxon>
        <taxon>Flavobacteriales</taxon>
        <taxon>Weeksellaceae</taxon>
        <taxon>Chryseobacterium group</taxon>
        <taxon>Kaistella</taxon>
    </lineage>
</organism>
<evidence type="ECO:0000256" key="4">
    <source>
        <dbReference type="ARBA" id="ARBA00022825"/>
    </source>
</evidence>
<dbReference type="SMART" id="SM00228">
    <property type="entry name" value="PDZ"/>
    <property type="match status" value="1"/>
</dbReference>
<dbReference type="SMART" id="SM00245">
    <property type="entry name" value="TSPc"/>
    <property type="match status" value="1"/>
</dbReference>
<evidence type="ECO:0000313" key="7">
    <source>
        <dbReference type="EMBL" id="VEI00588.1"/>
    </source>
</evidence>
<dbReference type="EMBL" id="LR134441">
    <property type="protein sequence ID" value="VEI00588.1"/>
    <property type="molecule type" value="Genomic_DNA"/>
</dbReference>
<dbReference type="GO" id="GO:0007165">
    <property type="term" value="P:signal transduction"/>
    <property type="evidence" value="ECO:0007669"/>
    <property type="project" value="TreeGrafter"/>
</dbReference>
<dbReference type="PANTHER" id="PTHR32060">
    <property type="entry name" value="TAIL-SPECIFIC PROTEASE"/>
    <property type="match status" value="1"/>
</dbReference>
<feature type="domain" description="PDZ" evidence="6">
    <location>
        <begin position="286"/>
        <end position="367"/>
    </location>
</feature>
<dbReference type="NCBIfam" id="TIGR00225">
    <property type="entry name" value="prc"/>
    <property type="match status" value="1"/>
</dbReference>
<keyword evidence="4 5" id="KW-0720">Serine protease</keyword>
<dbReference type="EC" id="3.4.21.102" evidence="7"/>
<keyword evidence="2 5" id="KW-0645">Protease</keyword>
<evidence type="ECO:0000313" key="8">
    <source>
        <dbReference type="Proteomes" id="UP000270036"/>
    </source>
</evidence>
<dbReference type="InterPro" id="IPR029045">
    <property type="entry name" value="ClpP/crotonase-like_dom_sf"/>
</dbReference>
<reference evidence="7 8" key="1">
    <citation type="submission" date="2018-12" db="EMBL/GenBank/DDBJ databases">
        <authorList>
            <consortium name="Pathogen Informatics"/>
        </authorList>
    </citation>
    <scope>NUCLEOTIDE SEQUENCE [LARGE SCALE GENOMIC DNA]</scope>
    <source>
        <strain evidence="7 8">NCTC13489</strain>
    </source>
</reference>
<dbReference type="Pfam" id="PF11818">
    <property type="entry name" value="DUF3340"/>
    <property type="match status" value="1"/>
</dbReference>
<comment type="similarity">
    <text evidence="1 5">Belongs to the peptidase S41A family.</text>
</comment>
<dbReference type="InterPro" id="IPR040573">
    <property type="entry name" value="TSP_N"/>
</dbReference>